<evidence type="ECO:0000313" key="2">
    <source>
        <dbReference type="EMBL" id="GAA0581533.1"/>
    </source>
</evidence>
<dbReference type="EMBL" id="JACHMV010000001">
    <property type="protein sequence ID" value="MBB4777190.1"/>
    <property type="molecule type" value="Genomic_DNA"/>
</dbReference>
<dbReference type="InterPro" id="IPR043917">
    <property type="entry name" value="DUF5753"/>
</dbReference>
<evidence type="ECO:0000313" key="5">
    <source>
        <dbReference type="Proteomes" id="UP001501427"/>
    </source>
</evidence>
<dbReference type="CDD" id="cd00093">
    <property type="entry name" value="HTH_XRE"/>
    <property type="match status" value="1"/>
</dbReference>
<dbReference type="RefSeq" id="WP_184887484.1">
    <property type="nucleotide sequence ID" value="NZ_BAAAHD010000052.1"/>
</dbReference>
<name>A0A7W7IHQ9_9ACTN</name>
<accession>A0A7W7IHQ9</accession>
<keyword evidence="5" id="KW-1185">Reference proteome</keyword>
<dbReference type="Gene3D" id="1.10.260.40">
    <property type="entry name" value="lambda repressor-like DNA-binding domains"/>
    <property type="match status" value="1"/>
</dbReference>
<dbReference type="InterPro" id="IPR001387">
    <property type="entry name" value="Cro/C1-type_HTH"/>
</dbReference>
<evidence type="ECO:0000313" key="4">
    <source>
        <dbReference type="Proteomes" id="UP000549343"/>
    </source>
</evidence>
<proteinExistence type="predicted"/>
<dbReference type="Proteomes" id="UP000549343">
    <property type="component" value="Unassembled WGS sequence"/>
</dbReference>
<dbReference type="Proteomes" id="UP001501427">
    <property type="component" value="Unassembled WGS sequence"/>
</dbReference>
<dbReference type="Pfam" id="PF13560">
    <property type="entry name" value="HTH_31"/>
    <property type="match status" value="1"/>
</dbReference>
<dbReference type="SUPFAM" id="SSF47413">
    <property type="entry name" value="lambda repressor-like DNA-binding domains"/>
    <property type="match status" value="1"/>
</dbReference>
<dbReference type="Pfam" id="PF19054">
    <property type="entry name" value="DUF5753"/>
    <property type="match status" value="1"/>
</dbReference>
<feature type="domain" description="HTH cro/C1-type" evidence="1">
    <location>
        <begin position="13"/>
        <end position="67"/>
    </location>
</feature>
<organism evidence="3 4">
    <name type="scientific">Actinomadura livida</name>
    <dbReference type="NCBI Taxonomy" id="79909"/>
    <lineage>
        <taxon>Bacteria</taxon>
        <taxon>Bacillati</taxon>
        <taxon>Actinomycetota</taxon>
        <taxon>Actinomycetes</taxon>
        <taxon>Streptosporangiales</taxon>
        <taxon>Thermomonosporaceae</taxon>
        <taxon>Actinomadura</taxon>
    </lineage>
</organism>
<reference evidence="3 4" key="3">
    <citation type="submission" date="2020-08" db="EMBL/GenBank/DDBJ databases">
        <title>Sequencing the genomes of 1000 actinobacteria strains.</title>
        <authorList>
            <person name="Klenk H.-P."/>
        </authorList>
    </citation>
    <scope>NUCLEOTIDE SEQUENCE [LARGE SCALE GENOMIC DNA]</scope>
    <source>
        <strain evidence="3 4">DSM 44772</strain>
    </source>
</reference>
<dbReference type="GO" id="GO:0003677">
    <property type="term" value="F:DNA binding"/>
    <property type="evidence" value="ECO:0007669"/>
    <property type="project" value="InterPro"/>
</dbReference>
<sequence length="265" mass="30201">MAENRARIFFGTELRRMRDEAKITGKELADALGCTPQWISTMESGRKISEQSAHDLDTYFKTGGMYYRLWKLAKEIEVELVLPSGFPEYLEYERKATTYRIYCALLVNGLFQTEDYTRSILTTTDGTNASELAAKRMERQSILTRDNAPHIWMVLDEAVLRRSIGGPEIMREQLDFLLAASERVNTMLQVIPYSSGYHAGLEGEFTILGFDDGLNLAYTESAGEGLLIEKPVRVRDKVVRWDLLRGHALPIEESRAMIRTVMESL</sequence>
<dbReference type="SMART" id="SM00530">
    <property type="entry name" value="HTH_XRE"/>
    <property type="match status" value="1"/>
</dbReference>
<evidence type="ECO:0000259" key="1">
    <source>
        <dbReference type="SMART" id="SM00530"/>
    </source>
</evidence>
<dbReference type="InterPro" id="IPR010982">
    <property type="entry name" value="Lambda_DNA-bd_dom_sf"/>
</dbReference>
<reference evidence="2" key="4">
    <citation type="submission" date="2023-12" db="EMBL/GenBank/DDBJ databases">
        <authorList>
            <person name="Sun Q."/>
            <person name="Inoue M."/>
        </authorList>
    </citation>
    <scope>NUCLEOTIDE SEQUENCE</scope>
    <source>
        <strain evidence="2">JCM 10667</strain>
    </source>
</reference>
<protein>
    <submittedName>
        <fullName evidence="2">Helix-turn-helix transcriptional regulator</fullName>
    </submittedName>
    <submittedName>
        <fullName evidence="3">Transcriptional regulator with XRE-family HTH domain</fullName>
    </submittedName>
</protein>
<reference evidence="5" key="2">
    <citation type="journal article" date="2019" name="Int. J. Syst. Evol. Microbiol.">
        <title>The Global Catalogue of Microorganisms (GCM) 10K type strain sequencing project: providing services to taxonomists for standard genome sequencing and annotation.</title>
        <authorList>
            <consortium name="The Broad Institute Genomics Platform"/>
            <consortium name="The Broad Institute Genome Sequencing Center for Infectious Disease"/>
            <person name="Wu L."/>
            <person name="Ma J."/>
        </authorList>
    </citation>
    <scope>NUCLEOTIDE SEQUENCE [LARGE SCALE GENOMIC DNA]</scope>
    <source>
        <strain evidence="5">JCM 10667</strain>
    </source>
</reference>
<dbReference type="EMBL" id="BAAAHD010000052">
    <property type="protein sequence ID" value="GAA0581533.1"/>
    <property type="molecule type" value="Genomic_DNA"/>
</dbReference>
<reference evidence="2" key="1">
    <citation type="journal article" date="2014" name="Int. J. Syst. Evol. Microbiol.">
        <title>Complete genome of a new Firmicutes species belonging to the dominant human colonic microbiota ('Ruminococcus bicirculans') reveals two chromosomes and a selective capacity to utilize plant glucans.</title>
        <authorList>
            <consortium name="NISC Comparative Sequencing Program"/>
            <person name="Wegmann U."/>
            <person name="Louis P."/>
            <person name="Goesmann A."/>
            <person name="Henrissat B."/>
            <person name="Duncan S.H."/>
            <person name="Flint H.J."/>
        </authorList>
    </citation>
    <scope>NUCLEOTIDE SEQUENCE</scope>
    <source>
        <strain evidence="2">JCM 10667</strain>
    </source>
</reference>
<dbReference type="AlphaFoldDB" id="A0A7W7IHQ9"/>
<comment type="caution">
    <text evidence="3">The sequence shown here is derived from an EMBL/GenBank/DDBJ whole genome shotgun (WGS) entry which is preliminary data.</text>
</comment>
<evidence type="ECO:0000313" key="3">
    <source>
        <dbReference type="EMBL" id="MBB4777190.1"/>
    </source>
</evidence>
<gene>
    <name evidence="3" type="ORF">F4557_005608</name>
    <name evidence="2" type="ORF">GCM10009546_49990</name>
</gene>